<dbReference type="GO" id="GO:0005886">
    <property type="term" value="C:plasma membrane"/>
    <property type="evidence" value="ECO:0007669"/>
    <property type="project" value="UniProtKB-SubCell"/>
</dbReference>
<accession>A0A5J4X6U7</accession>
<evidence type="ECO:0000256" key="2">
    <source>
        <dbReference type="ARBA" id="ARBA00007168"/>
    </source>
</evidence>
<organism evidence="8 9">
    <name type="scientific">Streblomastix strix</name>
    <dbReference type="NCBI Taxonomy" id="222440"/>
    <lineage>
        <taxon>Eukaryota</taxon>
        <taxon>Metamonada</taxon>
        <taxon>Preaxostyla</taxon>
        <taxon>Oxymonadida</taxon>
        <taxon>Streblomastigidae</taxon>
        <taxon>Streblomastix</taxon>
    </lineage>
</organism>
<evidence type="ECO:0000313" key="8">
    <source>
        <dbReference type="EMBL" id="KAA6402375.1"/>
    </source>
</evidence>
<evidence type="ECO:0000256" key="7">
    <source>
        <dbReference type="RuleBase" id="RU368066"/>
    </source>
</evidence>
<comment type="subcellular location">
    <subcellularLocation>
        <location evidence="7">Cell membrane</location>
        <topology evidence="7">Multi-pass membrane protein</topology>
    </subcellularLocation>
    <subcellularLocation>
        <location evidence="1">Membrane</location>
        <topology evidence="1">Multi-pass membrane protein</topology>
    </subcellularLocation>
</comment>
<comment type="caution">
    <text evidence="8">The sequence shown here is derived from an EMBL/GenBank/DDBJ whole genome shotgun (WGS) entry which is preliminary data.</text>
</comment>
<dbReference type="PANTHER" id="PTHR12385:SF14">
    <property type="entry name" value="CHOLINE TRANSPORTER-LIKE 2"/>
    <property type="match status" value="1"/>
</dbReference>
<evidence type="ECO:0000256" key="4">
    <source>
        <dbReference type="ARBA" id="ARBA00022989"/>
    </source>
</evidence>
<keyword evidence="6" id="KW-0325">Glycoprotein</keyword>
<keyword evidence="4 7" id="KW-1133">Transmembrane helix</keyword>
<proteinExistence type="inferred from homology"/>
<sequence length="158" mass="18359">MMNHGKGFFHSAIDALKLLFHNPLRTFIIIKIDGFIIVIGIFASSLLSILFSFITIHLDFIGDKEYSSPVHVFYWQLIILVYFIIAFAVSYMFLNILNYLVYVIFMCFLQEMSSSGKREYRTFGSNDLIANMSRVVVDYEMKKNESQSKRVEPVIVDQ</sequence>
<comment type="function">
    <text evidence="7">Choline transporter.</text>
</comment>
<dbReference type="Pfam" id="PF04515">
    <property type="entry name" value="Choline_transpo"/>
    <property type="match status" value="1"/>
</dbReference>
<keyword evidence="5 7" id="KW-0472">Membrane</keyword>
<comment type="similarity">
    <text evidence="2 7">Belongs to the CTL (choline transporter-like) family.</text>
</comment>
<evidence type="ECO:0000256" key="6">
    <source>
        <dbReference type="ARBA" id="ARBA00023180"/>
    </source>
</evidence>
<reference evidence="8 9" key="1">
    <citation type="submission" date="2019-03" db="EMBL/GenBank/DDBJ databases">
        <title>Single cell metagenomics reveals metabolic interactions within the superorganism composed of flagellate Streblomastix strix and complex community of Bacteroidetes bacteria on its surface.</title>
        <authorList>
            <person name="Treitli S.C."/>
            <person name="Kolisko M."/>
            <person name="Husnik F."/>
            <person name="Keeling P."/>
            <person name="Hampl V."/>
        </authorList>
    </citation>
    <scope>NUCLEOTIDE SEQUENCE [LARGE SCALE GENOMIC DNA]</scope>
    <source>
        <strain evidence="8">ST1C</strain>
    </source>
</reference>
<comment type="caution">
    <text evidence="7">Lacks conserved residue(s) required for the propagation of feature annotation.</text>
</comment>
<name>A0A5J4X6U7_9EUKA</name>
<feature type="transmembrane region" description="Helical" evidence="7">
    <location>
        <begin position="78"/>
        <end position="109"/>
    </location>
</feature>
<evidence type="ECO:0000256" key="5">
    <source>
        <dbReference type="ARBA" id="ARBA00023136"/>
    </source>
</evidence>
<dbReference type="GO" id="GO:0022857">
    <property type="term" value="F:transmembrane transporter activity"/>
    <property type="evidence" value="ECO:0007669"/>
    <property type="project" value="UniProtKB-UniRule"/>
</dbReference>
<dbReference type="AlphaFoldDB" id="A0A5J4X6U7"/>
<evidence type="ECO:0000256" key="1">
    <source>
        <dbReference type="ARBA" id="ARBA00004141"/>
    </source>
</evidence>
<dbReference type="OrthoDB" id="420519at2759"/>
<dbReference type="Proteomes" id="UP000324800">
    <property type="component" value="Unassembled WGS sequence"/>
</dbReference>
<dbReference type="EMBL" id="SNRW01000245">
    <property type="protein sequence ID" value="KAA6402375.1"/>
    <property type="molecule type" value="Genomic_DNA"/>
</dbReference>
<feature type="transmembrane region" description="Helical" evidence="7">
    <location>
        <begin position="35"/>
        <end position="58"/>
    </location>
</feature>
<keyword evidence="3 7" id="KW-0812">Transmembrane</keyword>
<evidence type="ECO:0000256" key="3">
    <source>
        <dbReference type="ARBA" id="ARBA00022692"/>
    </source>
</evidence>
<dbReference type="PANTHER" id="PTHR12385">
    <property type="entry name" value="CHOLINE TRANSPORTER-LIKE (SLC FAMILY 44)"/>
    <property type="match status" value="1"/>
</dbReference>
<protein>
    <recommendedName>
        <fullName evidence="7">Choline transporter-like protein</fullName>
    </recommendedName>
</protein>
<evidence type="ECO:0000313" key="9">
    <source>
        <dbReference type="Proteomes" id="UP000324800"/>
    </source>
</evidence>
<dbReference type="InterPro" id="IPR007603">
    <property type="entry name" value="Choline_transptr-like"/>
</dbReference>
<gene>
    <name evidence="8" type="ORF">EZS28_002093</name>
</gene>